<evidence type="ECO:0000313" key="2">
    <source>
        <dbReference type="Proteomes" id="UP000033881"/>
    </source>
</evidence>
<dbReference type="AlphaFoldDB" id="A0A0G0M3X8"/>
<accession>A0A0G0M3X8</accession>
<sequence>MKNPKINFAIDKKKDTSFLGLLLRNKKQQKRELGWALSRHKALLKKLNELKENSPRSSRIIRVYLDDFYAKNKDLMNRRLVQVRSAWETKRQKKFYQLVKKLFKDSVFPKGKYTAYLTAWNLYPRFLEDKTFFIPWSRVDTDFIHVVIAHEMLHFKFFDFFKKRYSSFHDPEHSFFVWHVSEIFNGVVQNSKPWLKVFKKRVKLYPEHAAIVRSVSRWQAIQKSIDAESFTSKIITTVRRRKGFKLE</sequence>
<name>A0A0G0M3X8_9BACT</name>
<gene>
    <name evidence="1" type="ORF">UT24_C0032G0003</name>
</gene>
<dbReference type="EMBL" id="LBWB01000032">
    <property type="protein sequence ID" value="KKQ98873.1"/>
    <property type="molecule type" value="Genomic_DNA"/>
</dbReference>
<proteinExistence type="predicted"/>
<protein>
    <submittedName>
        <fullName evidence="1">Uncharacterized protein</fullName>
    </submittedName>
</protein>
<evidence type="ECO:0000313" key="1">
    <source>
        <dbReference type="EMBL" id="KKQ98873.1"/>
    </source>
</evidence>
<reference evidence="1 2" key="1">
    <citation type="journal article" date="2015" name="Nature">
        <title>rRNA introns, odd ribosomes, and small enigmatic genomes across a large radiation of phyla.</title>
        <authorList>
            <person name="Brown C.T."/>
            <person name="Hug L.A."/>
            <person name="Thomas B.C."/>
            <person name="Sharon I."/>
            <person name="Castelle C.J."/>
            <person name="Singh A."/>
            <person name="Wilkins M.J."/>
            <person name="Williams K.H."/>
            <person name="Banfield J.F."/>
        </authorList>
    </citation>
    <scope>NUCLEOTIDE SEQUENCE [LARGE SCALE GENOMIC DNA]</scope>
</reference>
<comment type="caution">
    <text evidence="1">The sequence shown here is derived from an EMBL/GenBank/DDBJ whole genome shotgun (WGS) entry which is preliminary data.</text>
</comment>
<dbReference type="Proteomes" id="UP000033881">
    <property type="component" value="Unassembled WGS sequence"/>
</dbReference>
<organism evidence="1 2">
    <name type="scientific">Candidatus Woesebacteria bacterium GW2011_GWB1_39_12</name>
    <dbReference type="NCBI Taxonomy" id="1618574"/>
    <lineage>
        <taxon>Bacteria</taxon>
        <taxon>Candidatus Woeseibacteriota</taxon>
    </lineage>
</organism>